<keyword evidence="10" id="KW-1185">Reference proteome</keyword>
<evidence type="ECO:0000259" key="8">
    <source>
        <dbReference type="PROSITE" id="PS50850"/>
    </source>
</evidence>
<dbReference type="PANTHER" id="PTHR43266:SF2">
    <property type="entry name" value="MAJOR FACILITATOR SUPERFAMILY (MFS) PROFILE DOMAIN-CONTAINING PROTEIN"/>
    <property type="match status" value="1"/>
</dbReference>
<feature type="transmembrane region" description="Helical" evidence="7">
    <location>
        <begin position="340"/>
        <end position="363"/>
    </location>
</feature>
<evidence type="ECO:0000256" key="3">
    <source>
        <dbReference type="ARBA" id="ARBA00022475"/>
    </source>
</evidence>
<dbReference type="PROSITE" id="PS50850">
    <property type="entry name" value="MFS"/>
    <property type="match status" value="1"/>
</dbReference>
<keyword evidence="3" id="KW-1003">Cell membrane</keyword>
<evidence type="ECO:0000313" key="9">
    <source>
        <dbReference type="EMBL" id="PWK14317.1"/>
    </source>
</evidence>
<feature type="transmembrane region" description="Helical" evidence="7">
    <location>
        <begin position="300"/>
        <end position="320"/>
    </location>
</feature>
<evidence type="ECO:0000256" key="4">
    <source>
        <dbReference type="ARBA" id="ARBA00022692"/>
    </source>
</evidence>
<keyword evidence="2" id="KW-0813">Transport</keyword>
<feature type="transmembrane region" description="Helical" evidence="7">
    <location>
        <begin position="375"/>
        <end position="394"/>
    </location>
</feature>
<evidence type="ECO:0000256" key="7">
    <source>
        <dbReference type="SAM" id="Phobius"/>
    </source>
</evidence>
<dbReference type="OrthoDB" id="2370632at2"/>
<dbReference type="SUPFAM" id="SSF103473">
    <property type="entry name" value="MFS general substrate transporter"/>
    <property type="match status" value="1"/>
</dbReference>
<accession>A0A316DEE3</accession>
<feature type="transmembrane region" description="Helical" evidence="7">
    <location>
        <begin position="72"/>
        <end position="92"/>
    </location>
</feature>
<sequence length="407" mass="44029">MLWSNKPFQRLFISYTFSTLGDWFDMMAMTVMIGYVWNSDPMILAMVPLTFAVPGLLFGQIAGVLADRWPKLRLLIVMDILSAGLTVALMFAPNVYVLLALLTLRSCAGTFHYPAQQALTRLLVAKEELLKATSLNGIVNQVGKVLGPVLGGTLVAVFSPQACMLVNAVSFALSAMILLTVGRVEERRSSEVQSEAGAEASEPKLSFGQEWKAGWSMVASNRVLLNWLVFGLVASAALQLGDFQIPVVFREYDATRTDLFGYAVSSIGVGSVISIALLSRRKEIKSYGWLFGATGLLRPGMAWWMIIVVALIGGLGNGLTMTGTNYVMQKETPPEAIGRVSGIMNSMFSVVLIVSPLTGGVLVRTFGASPTFQGIGMFLVVMGVVGILVDRVWFQKKRTASTMNATS</sequence>
<dbReference type="GO" id="GO:0005886">
    <property type="term" value="C:plasma membrane"/>
    <property type="evidence" value="ECO:0007669"/>
    <property type="project" value="UniProtKB-SubCell"/>
</dbReference>
<dbReference type="PANTHER" id="PTHR43266">
    <property type="entry name" value="MACROLIDE-EFFLUX PROTEIN"/>
    <property type="match status" value="1"/>
</dbReference>
<dbReference type="Gene3D" id="1.20.1250.20">
    <property type="entry name" value="MFS general substrate transporter like domains"/>
    <property type="match status" value="1"/>
</dbReference>
<name>A0A316DEE3_9BACL</name>
<dbReference type="RefSeq" id="WP_109687712.1">
    <property type="nucleotide sequence ID" value="NZ_QGGL01000005.1"/>
</dbReference>
<evidence type="ECO:0000256" key="2">
    <source>
        <dbReference type="ARBA" id="ARBA00022448"/>
    </source>
</evidence>
<gene>
    <name evidence="9" type="ORF">C7459_10571</name>
</gene>
<dbReference type="GO" id="GO:0022857">
    <property type="term" value="F:transmembrane transporter activity"/>
    <property type="evidence" value="ECO:0007669"/>
    <property type="project" value="InterPro"/>
</dbReference>
<organism evidence="9 10">
    <name type="scientific">Tumebacillus permanentifrigoris</name>
    <dbReference type="NCBI Taxonomy" id="378543"/>
    <lineage>
        <taxon>Bacteria</taxon>
        <taxon>Bacillati</taxon>
        <taxon>Bacillota</taxon>
        <taxon>Bacilli</taxon>
        <taxon>Bacillales</taxon>
        <taxon>Alicyclobacillaceae</taxon>
        <taxon>Tumebacillus</taxon>
    </lineage>
</organism>
<evidence type="ECO:0000256" key="6">
    <source>
        <dbReference type="ARBA" id="ARBA00023136"/>
    </source>
</evidence>
<evidence type="ECO:0000256" key="5">
    <source>
        <dbReference type="ARBA" id="ARBA00022989"/>
    </source>
</evidence>
<dbReference type="InterPro" id="IPR020846">
    <property type="entry name" value="MFS_dom"/>
</dbReference>
<feature type="transmembrane region" description="Helical" evidence="7">
    <location>
        <begin position="260"/>
        <end position="279"/>
    </location>
</feature>
<proteinExistence type="predicted"/>
<feature type="transmembrane region" description="Helical" evidence="7">
    <location>
        <begin position="12"/>
        <end position="37"/>
    </location>
</feature>
<dbReference type="AlphaFoldDB" id="A0A316DEE3"/>
<keyword evidence="5 7" id="KW-1133">Transmembrane helix</keyword>
<dbReference type="EMBL" id="QGGL01000005">
    <property type="protein sequence ID" value="PWK14317.1"/>
    <property type="molecule type" value="Genomic_DNA"/>
</dbReference>
<evidence type="ECO:0000256" key="1">
    <source>
        <dbReference type="ARBA" id="ARBA00004651"/>
    </source>
</evidence>
<feature type="domain" description="Major facilitator superfamily (MFS) profile" evidence="8">
    <location>
        <begin position="1"/>
        <end position="398"/>
    </location>
</feature>
<reference evidence="9 10" key="1">
    <citation type="submission" date="2018-05" db="EMBL/GenBank/DDBJ databases">
        <title>Genomic Encyclopedia of Type Strains, Phase IV (KMG-IV): sequencing the most valuable type-strain genomes for metagenomic binning, comparative biology and taxonomic classification.</title>
        <authorList>
            <person name="Goeker M."/>
        </authorList>
    </citation>
    <scope>NUCLEOTIDE SEQUENCE [LARGE SCALE GENOMIC DNA]</scope>
    <source>
        <strain evidence="9 10">DSM 18773</strain>
    </source>
</reference>
<feature type="transmembrane region" description="Helical" evidence="7">
    <location>
        <begin position="43"/>
        <end position="65"/>
    </location>
</feature>
<keyword evidence="4 7" id="KW-0812">Transmembrane</keyword>
<dbReference type="Proteomes" id="UP000245634">
    <property type="component" value="Unassembled WGS sequence"/>
</dbReference>
<evidence type="ECO:0000313" key="10">
    <source>
        <dbReference type="Proteomes" id="UP000245634"/>
    </source>
</evidence>
<comment type="caution">
    <text evidence="9">The sequence shown here is derived from an EMBL/GenBank/DDBJ whole genome shotgun (WGS) entry which is preliminary data.</text>
</comment>
<comment type="subcellular location">
    <subcellularLocation>
        <location evidence="1">Cell membrane</location>
        <topology evidence="1">Multi-pass membrane protein</topology>
    </subcellularLocation>
</comment>
<dbReference type="InterPro" id="IPR011701">
    <property type="entry name" value="MFS"/>
</dbReference>
<protein>
    <submittedName>
        <fullName evidence="9">Putative MFS family arabinose efflux permease</fullName>
    </submittedName>
</protein>
<dbReference type="Pfam" id="PF07690">
    <property type="entry name" value="MFS_1"/>
    <property type="match status" value="2"/>
</dbReference>
<keyword evidence="6 7" id="KW-0472">Membrane</keyword>
<dbReference type="CDD" id="cd06173">
    <property type="entry name" value="MFS_MefA_like"/>
    <property type="match status" value="1"/>
</dbReference>
<dbReference type="InterPro" id="IPR036259">
    <property type="entry name" value="MFS_trans_sf"/>
</dbReference>